<dbReference type="InterPro" id="IPR045078">
    <property type="entry name" value="TST/MPST-like"/>
</dbReference>
<gene>
    <name evidence="5" type="primary">sseA_1</name>
    <name evidence="5" type="ORF">NCTC9075_01990</name>
</gene>
<dbReference type="GO" id="GO:0004792">
    <property type="term" value="F:thiosulfate-cyanide sulfurtransferase activity"/>
    <property type="evidence" value="ECO:0007669"/>
    <property type="project" value="InterPro"/>
</dbReference>
<accession>A0A377K2C6</accession>
<keyword evidence="1 5" id="KW-0808">Transferase</keyword>
<keyword evidence="3" id="KW-0812">Transmembrane</keyword>
<dbReference type="GO" id="GO:0005829">
    <property type="term" value="C:cytosol"/>
    <property type="evidence" value="ECO:0007669"/>
    <property type="project" value="TreeGrafter"/>
</dbReference>
<dbReference type="GO" id="GO:0016784">
    <property type="term" value="F:3-mercaptopyruvate sulfurtransferase activity"/>
    <property type="evidence" value="ECO:0007669"/>
    <property type="project" value="UniProtKB-EC"/>
</dbReference>
<organism evidence="5 6">
    <name type="scientific">Escherichia coli</name>
    <dbReference type="NCBI Taxonomy" id="562"/>
    <lineage>
        <taxon>Bacteria</taxon>
        <taxon>Pseudomonadati</taxon>
        <taxon>Pseudomonadota</taxon>
        <taxon>Gammaproteobacteria</taxon>
        <taxon>Enterobacterales</taxon>
        <taxon>Enterobacteriaceae</taxon>
        <taxon>Escherichia</taxon>
    </lineage>
</organism>
<keyword evidence="3" id="KW-1133">Transmembrane helix</keyword>
<dbReference type="PROSITE" id="PS00683">
    <property type="entry name" value="RHODANESE_2"/>
    <property type="match status" value="1"/>
</dbReference>
<dbReference type="SUPFAM" id="SSF52821">
    <property type="entry name" value="Rhodanese/Cell cycle control phosphatase"/>
    <property type="match status" value="1"/>
</dbReference>
<name>A0A377K2C6_ECOLX</name>
<evidence type="ECO:0000256" key="2">
    <source>
        <dbReference type="ARBA" id="ARBA00022737"/>
    </source>
</evidence>
<keyword evidence="3" id="KW-0472">Membrane</keyword>
<evidence type="ECO:0000313" key="5">
    <source>
        <dbReference type="EMBL" id="STP18524.1"/>
    </source>
</evidence>
<sequence length="78" mass="8436">MNVPWTELVREGELKTTDELDAIFFGRGVSYDKPIIVSCGSGVTAAVVLLALATLDVTNVKLYDGAWSEWGARGRFTG</sequence>
<dbReference type="EMBL" id="UGEM01000004">
    <property type="protein sequence ID" value="STP18524.1"/>
    <property type="molecule type" value="Genomic_DNA"/>
</dbReference>
<dbReference type="EC" id="2.8.1.2" evidence="5"/>
<dbReference type="Pfam" id="PF00581">
    <property type="entry name" value="Rhodanese"/>
    <property type="match status" value="1"/>
</dbReference>
<dbReference type="PROSITE" id="PS50206">
    <property type="entry name" value="RHODANESE_3"/>
    <property type="match status" value="1"/>
</dbReference>
<dbReference type="PANTHER" id="PTHR11364:SF27">
    <property type="entry name" value="SULFURTRANSFERASE"/>
    <property type="match status" value="1"/>
</dbReference>
<dbReference type="Gene3D" id="3.40.250.10">
    <property type="entry name" value="Rhodanese-like domain"/>
    <property type="match status" value="1"/>
</dbReference>
<dbReference type="AlphaFoldDB" id="A0A377K2C6"/>
<evidence type="ECO:0000256" key="1">
    <source>
        <dbReference type="ARBA" id="ARBA00022679"/>
    </source>
</evidence>
<dbReference type="InterPro" id="IPR036873">
    <property type="entry name" value="Rhodanese-like_dom_sf"/>
</dbReference>
<protein>
    <submittedName>
        <fullName evidence="5">3-mercaptopyruvate sulfurtransferase</fullName>
        <ecNumber evidence="5">2.8.1.2</ecNumber>
    </submittedName>
</protein>
<dbReference type="InterPro" id="IPR001763">
    <property type="entry name" value="Rhodanese-like_dom"/>
</dbReference>
<dbReference type="PANTHER" id="PTHR11364">
    <property type="entry name" value="THIOSULFATE SULFERTANSFERASE"/>
    <property type="match status" value="1"/>
</dbReference>
<evidence type="ECO:0000313" key="6">
    <source>
        <dbReference type="Proteomes" id="UP000254181"/>
    </source>
</evidence>
<evidence type="ECO:0000256" key="3">
    <source>
        <dbReference type="SAM" id="Phobius"/>
    </source>
</evidence>
<evidence type="ECO:0000259" key="4">
    <source>
        <dbReference type="PROSITE" id="PS50206"/>
    </source>
</evidence>
<keyword evidence="2" id="KW-0677">Repeat</keyword>
<feature type="transmembrane region" description="Helical" evidence="3">
    <location>
        <begin position="35"/>
        <end position="55"/>
    </location>
</feature>
<dbReference type="Proteomes" id="UP000254181">
    <property type="component" value="Unassembled WGS sequence"/>
</dbReference>
<proteinExistence type="predicted"/>
<feature type="domain" description="Rhodanese" evidence="4">
    <location>
        <begin position="2"/>
        <end position="75"/>
    </location>
</feature>
<dbReference type="InterPro" id="IPR001307">
    <property type="entry name" value="Thiosulphate_STrfase_CS"/>
</dbReference>
<keyword evidence="5" id="KW-0670">Pyruvate</keyword>
<reference evidence="5 6" key="1">
    <citation type="submission" date="2018-06" db="EMBL/GenBank/DDBJ databases">
        <authorList>
            <consortium name="Pathogen Informatics"/>
            <person name="Doyle S."/>
        </authorList>
    </citation>
    <scope>NUCLEOTIDE SEQUENCE [LARGE SCALE GENOMIC DNA]</scope>
    <source>
        <strain evidence="5 6">NCTC9075</strain>
    </source>
</reference>